<dbReference type="Gene3D" id="3.40.50.150">
    <property type="entry name" value="Vaccinia Virus protein VP39"/>
    <property type="match status" value="1"/>
</dbReference>
<proteinExistence type="predicted"/>
<dbReference type="Proteomes" id="UP000176666">
    <property type="component" value="Unassembled WGS sequence"/>
</dbReference>
<dbReference type="SUPFAM" id="SSF53335">
    <property type="entry name" value="S-adenosyl-L-methionine-dependent methyltransferases"/>
    <property type="match status" value="1"/>
</dbReference>
<feature type="domain" description="Methyltransferase type 11" evidence="1">
    <location>
        <begin position="35"/>
        <end position="77"/>
    </location>
</feature>
<comment type="caution">
    <text evidence="2">The sequence shown here is derived from an EMBL/GenBank/DDBJ whole genome shotgun (WGS) entry which is preliminary data.</text>
</comment>
<accession>A0A1F5GVA0</accession>
<evidence type="ECO:0000313" key="2">
    <source>
        <dbReference type="EMBL" id="OGD95822.1"/>
    </source>
</evidence>
<evidence type="ECO:0000313" key="3">
    <source>
        <dbReference type="Proteomes" id="UP000176666"/>
    </source>
</evidence>
<name>A0A1F5GVA0_9BACT</name>
<dbReference type="Pfam" id="PF08241">
    <property type="entry name" value="Methyltransf_11"/>
    <property type="match status" value="1"/>
</dbReference>
<organism evidence="2 3">
    <name type="scientific">Candidatus Curtissbacteria bacterium RIFCSPHIGHO2_12_FULL_38_9b</name>
    <dbReference type="NCBI Taxonomy" id="1797720"/>
    <lineage>
        <taxon>Bacteria</taxon>
        <taxon>Candidatus Curtissiibacteriota</taxon>
    </lineage>
</organism>
<dbReference type="InterPro" id="IPR013216">
    <property type="entry name" value="Methyltransf_11"/>
</dbReference>
<dbReference type="AlphaFoldDB" id="A0A1F5GVA0"/>
<gene>
    <name evidence="2" type="ORF">A3F02_01650</name>
</gene>
<dbReference type="GO" id="GO:0008757">
    <property type="term" value="F:S-adenosylmethionine-dependent methyltransferase activity"/>
    <property type="evidence" value="ECO:0007669"/>
    <property type="project" value="InterPro"/>
</dbReference>
<dbReference type="InterPro" id="IPR029063">
    <property type="entry name" value="SAM-dependent_MTases_sf"/>
</dbReference>
<sequence>MAKKQILHLGCGQHKKPGAIGIDILKDSNADIRHDLNKFPYPFKANIFDEVLAENILEHLENIPKVMEEIYRICKNKAGITIISSHFTSVDSFTDPTHKHHFTTRTFDYFIPGTDLYKYNYSRASFKKISVKLGPANPKNPFIKFVLYLINKNLIFYEKHFAFILPVGTISYILEVEK</sequence>
<reference evidence="2 3" key="1">
    <citation type="journal article" date="2016" name="Nat. Commun.">
        <title>Thousands of microbial genomes shed light on interconnected biogeochemical processes in an aquifer system.</title>
        <authorList>
            <person name="Anantharaman K."/>
            <person name="Brown C.T."/>
            <person name="Hug L.A."/>
            <person name="Sharon I."/>
            <person name="Castelle C.J."/>
            <person name="Probst A.J."/>
            <person name="Thomas B.C."/>
            <person name="Singh A."/>
            <person name="Wilkins M.J."/>
            <person name="Karaoz U."/>
            <person name="Brodie E.L."/>
            <person name="Williams K.H."/>
            <person name="Hubbard S.S."/>
            <person name="Banfield J.F."/>
        </authorList>
    </citation>
    <scope>NUCLEOTIDE SEQUENCE [LARGE SCALE GENOMIC DNA]</scope>
</reference>
<dbReference type="EMBL" id="MFBJ01000044">
    <property type="protein sequence ID" value="OGD95822.1"/>
    <property type="molecule type" value="Genomic_DNA"/>
</dbReference>
<evidence type="ECO:0000259" key="1">
    <source>
        <dbReference type="Pfam" id="PF08241"/>
    </source>
</evidence>
<protein>
    <recommendedName>
        <fullName evidence="1">Methyltransferase type 11 domain-containing protein</fullName>
    </recommendedName>
</protein>